<organism evidence="2 3">
    <name type="scientific">Microbacterium lacus</name>
    <dbReference type="NCBI Taxonomy" id="415217"/>
    <lineage>
        <taxon>Bacteria</taxon>
        <taxon>Bacillati</taxon>
        <taxon>Actinomycetota</taxon>
        <taxon>Actinomycetes</taxon>
        <taxon>Micrococcales</taxon>
        <taxon>Microbacteriaceae</taxon>
        <taxon>Microbacterium</taxon>
    </lineage>
</organism>
<reference evidence="2 3" key="1">
    <citation type="journal article" date="2019" name="Int. J. Syst. Evol. Microbiol.">
        <title>The Global Catalogue of Microorganisms (GCM) 10K type strain sequencing project: providing services to taxonomists for standard genome sequencing and annotation.</title>
        <authorList>
            <consortium name="The Broad Institute Genomics Platform"/>
            <consortium name="The Broad Institute Genome Sequencing Center for Infectious Disease"/>
            <person name="Wu L."/>
            <person name="Ma J."/>
        </authorList>
    </citation>
    <scope>NUCLEOTIDE SEQUENCE [LARGE SCALE GENOMIC DNA]</scope>
    <source>
        <strain evidence="2 3">JCM 15575</strain>
    </source>
</reference>
<accession>A0ABN2FXT1</accession>
<evidence type="ECO:0000313" key="2">
    <source>
        <dbReference type="EMBL" id="GAA1661767.1"/>
    </source>
</evidence>
<protein>
    <recommendedName>
        <fullName evidence="1">DUF6869 domain-containing protein</fullName>
    </recommendedName>
</protein>
<dbReference type="EMBL" id="BAAAPK010000001">
    <property type="protein sequence ID" value="GAA1661767.1"/>
    <property type="molecule type" value="Genomic_DNA"/>
</dbReference>
<proteinExistence type="predicted"/>
<dbReference type="Proteomes" id="UP001500596">
    <property type="component" value="Unassembled WGS sequence"/>
</dbReference>
<dbReference type="Pfam" id="PF21746">
    <property type="entry name" value="DUF6869"/>
    <property type="match status" value="1"/>
</dbReference>
<evidence type="ECO:0000313" key="3">
    <source>
        <dbReference type="Proteomes" id="UP001500596"/>
    </source>
</evidence>
<sequence>MEQVDEIHRWSPRQIADAWIAKWADGTGLDETDPIPDLDHDFELMRHPTIVLDAIVEVVNAVDDDPDDKYFAVLAAGPLEDLLKNHGPVIIDRVIHLADARWQFRKLLAGVWWGEGDVDPEVASLIEAHRGPLW</sequence>
<name>A0ABN2FXT1_9MICO</name>
<gene>
    <name evidence="2" type="ORF">GCM10009807_01860</name>
</gene>
<dbReference type="InterPro" id="IPR049221">
    <property type="entry name" value="DUF6869"/>
</dbReference>
<feature type="domain" description="DUF6869" evidence="1">
    <location>
        <begin position="43"/>
        <end position="130"/>
    </location>
</feature>
<dbReference type="RefSeq" id="WP_344050662.1">
    <property type="nucleotide sequence ID" value="NZ_BAAAPK010000001.1"/>
</dbReference>
<evidence type="ECO:0000259" key="1">
    <source>
        <dbReference type="Pfam" id="PF21746"/>
    </source>
</evidence>
<comment type="caution">
    <text evidence="2">The sequence shown here is derived from an EMBL/GenBank/DDBJ whole genome shotgun (WGS) entry which is preliminary data.</text>
</comment>
<keyword evidence="3" id="KW-1185">Reference proteome</keyword>